<protein>
    <submittedName>
        <fullName evidence="3">Uncharacterized protein</fullName>
    </submittedName>
</protein>
<keyword evidence="2" id="KW-0732">Signal</keyword>
<evidence type="ECO:0000256" key="2">
    <source>
        <dbReference type="SAM" id="SignalP"/>
    </source>
</evidence>
<proteinExistence type="predicted"/>
<feature type="region of interest" description="Disordered" evidence="1">
    <location>
        <begin position="186"/>
        <end position="207"/>
    </location>
</feature>
<dbReference type="RefSeq" id="WP_108850807.1">
    <property type="nucleotide sequence ID" value="NZ_CATXDK010000034.1"/>
</dbReference>
<evidence type="ECO:0000313" key="3">
    <source>
        <dbReference type="EMBL" id="AYM48363.1"/>
    </source>
</evidence>
<organism evidence="3">
    <name type="scientific">uncultured Dialister sp</name>
    <dbReference type="NCBI Taxonomy" id="278064"/>
    <lineage>
        <taxon>Bacteria</taxon>
        <taxon>Bacillati</taxon>
        <taxon>Bacillota</taxon>
        <taxon>Negativicutes</taxon>
        <taxon>Veillonellales</taxon>
        <taxon>Veillonellaceae</taxon>
        <taxon>Dialister</taxon>
        <taxon>environmental samples</taxon>
    </lineage>
</organism>
<reference evidence="3" key="1">
    <citation type="submission" date="2018-09" db="EMBL/GenBank/DDBJ databases">
        <title>Phylogenetic barriers to horizontal transfer of antimicrobial peptide resistance genes in the human gut microbiota.</title>
        <authorList>
            <person name="Kintses B."/>
            <person name="Mehi O."/>
            <person name="Ari E."/>
            <person name="Szamel M."/>
            <person name="Gyorkei A."/>
            <person name="Jangir P.K."/>
            <person name="Nagy I."/>
            <person name="Pal F."/>
            <person name="Fekete G."/>
            <person name="Tengolics R."/>
            <person name="Nyerges A."/>
            <person name="Liko I."/>
            <person name="Balint A."/>
            <person name="Molnar T."/>
            <person name="Balint B."/>
            <person name="Vasarhelyi B.M."/>
            <person name="Bustamante M."/>
            <person name="Papp B."/>
            <person name="Pal C."/>
        </authorList>
    </citation>
    <scope>NUCLEOTIDE SEQUENCE</scope>
</reference>
<feature type="signal peptide" evidence="2">
    <location>
        <begin position="1"/>
        <end position="23"/>
    </location>
</feature>
<evidence type="ECO:0000256" key="1">
    <source>
        <dbReference type="SAM" id="MobiDB-lite"/>
    </source>
</evidence>
<feature type="chain" id="PRO_5017964537" evidence="2">
    <location>
        <begin position="24"/>
        <end position="207"/>
    </location>
</feature>
<dbReference type="AlphaFoldDB" id="A0A3G2C7N8"/>
<dbReference type="EMBL" id="MH883488">
    <property type="protein sequence ID" value="AYM48363.1"/>
    <property type="molecule type" value="Genomic_DNA"/>
</dbReference>
<name>A0A3G2C7N8_9FIRM</name>
<accession>A0A3G2C7N8</accession>
<sequence length="207" mass="23631">MKKIFGWFLALLLILGAGTVSMAADEQVMNRKLGYFDNTRTVLLLPALFGDGDYAASYVNREMNTIFRYPYYRKLDTEGYTGKAYSPSELPALAEQTGADIVVMPVISRWQQIIMHPMLFSDGDAFIETAARIDIYSYKKADGIVRDDKASYWKPEDESFVRNVYILDEMMRDIYETFPYRRVPTDIPSNLSGDTAPDRTPQASMNH</sequence>